<name>A0A3N5BZD5_9BACL</name>
<accession>A0A3N5BZD5</accession>
<organism evidence="1 2">
    <name type="scientific">Abyssicoccus albus</name>
    <dbReference type="NCBI Taxonomy" id="1817405"/>
    <lineage>
        <taxon>Bacteria</taxon>
        <taxon>Bacillati</taxon>
        <taxon>Bacillota</taxon>
        <taxon>Bacilli</taxon>
        <taxon>Bacillales</taxon>
        <taxon>Abyssicoccaceae</taxon>
    </lineage>
</organism>
<protein>
    <submittedName>
        <fullName evidence="1">NETI protein</fullName>
    </submittedName>
</protein>
<dbReference type="AlphaFoldDB" id="A0A3N5BZD5"/>
<dbReference type="Proteomes" id="UP000277108">
    <property type="component" value="Unassembled WGS sequence"/>
</dbReference>
<proteinExistence type="predicted"/>
<sequence length="60" mass="7149">MNRKNYKVGKNQKIEDVLNQMKKEGYTPIRRMEKPVFIERDNGEVVVDHQEIVFVGQRTD</sequence>
<dbReference type="RefSeq" id="WP_123808229.1">
    <property type="nucleotide sequence ID" value="NZ_RKRK01000004.1"/>
</dbReference>
<dbReference type="Pfam" id="PF14044">
    <property type="entry name" value="NETI"/>
    <property type="match status" value="1"/>
</dbReference>
<evidence type="ECO:0000313" key="2">
    <source>
        <dbReference type="Proteomes" id="UP000277108"/>
    </source>
</evidence>
<dbReference type="OrthoDB" id="2354098at2"/>
<dbReference type="InterPro" id="IPR025930">
    <property type="entry name" value="NETI"/>
</dbReference>
<dbReference type="EMBL" id="RKRK01000004">
    <property type="protein sequence ID" value="RPF55188.1"/>
    <property type="molecule type" value="Genomic_DNA"/>
</dbReference>
<comment type="caution">
    <text evidence="1">The sequence shown here is derived from an EMBL/GenBank/DDBJ whole genome shotgun (WGS) entry which is preliminary data.</text>
</comment>
<keyword evidence="2" id="KW-1185">Reference proteome</keyword>
<gene>
    <name evidence="1" type="ORF">EDD62_1513</name>
</gene>
<evidence type="ECO:0000313" key="1">
    <source>
        <dbReference type="EMBL" id="RPF55188.1"/>
    </source>
</evidence>
<reference evidence="1 2" key="1">
    <citation type="submission" date="2018-11" db="EMBL/GenBank/DDBJ databases">
        <title>Genomic Encyclopedia of Type Strains, Phase IV (KMG-IV): sequencing the most valuable type-strain genomes for metagenomic binning, comparative biology and taxonomic classification.</title>
        <authorList>
            <person name="Goeker M."/>
        </authorList>
    </citation>
    <scope>NUCLEOTIDE SEQUENCE [LARGE SCALE GENOMIC DNA]</scope>
    <source>
        <strain evidence="1 2">DSM 29158</strain>
    </source>
</reference>